<evidence type="ECO:0000313" key="3">
    <source>
        <dbReference type="Proteomes" id="UP001139384"/>
    </source>
</evidence>
<feature type="region of interest" description="Disordered" evidence="1">
    <location>
        <begin position="79"/>
        <end position="102"/>
    </location>
</feature>
<dbReference type="AlphaFoldDB" id="A0A9X1TJ91"/>
<dbReference type="Proteomes" id="UP001139384">
    <property type="component" value="Unassembled WGS sequence"/>
</dbReference>
<dbReference type="EMBL" id="JAKEIP010000004">
    <property type="protein sequence ID" value="MCF1592329.1"/>
    <property type="molecule type" value="Genomic_DNA"/>
</dbReference>
<comment type="caution">
    <text evidence="2">The sequence shown here is derived from an EMBL/GenBank/DDBJ whole genome shotgun (WGS) entry which is preliminary data.</text>
</comment>
<name>A0A9X1TJ91_STRM4</name>
<protein>
    <submittedName>
        <fullName evidence="2">Uncharacterized protein</fullName>
    </submittedName>
</protein>
<gene>
    <name evidence="2" type="ORF">L0P92_01910</name>
</gene>
<evidence type="ECO:0000313" key="2">
    <source>
        <dbReference type="EMBL" id="MCF1592329.1"/>
    </source>
</evidence>
<reference evidence="2" key="1">
    <citation type="submission" date="2022-01" db="EMBL/GenBank/DDBJ databases">
        <title>Draft Genome Sequences of Seven Type Strains of the Genus Streptomyces.</title>
        <authorList>
            <person name="Aziz S."/>
            <person name="Coretto E."/>
            <person name="Chronakova A."/>
            <person name="Sproer C."/>
            <person name="Huber K."/>
            <person name="Nouioui I."/>
            <person name="Gross H."/>
        </authorList>
    </citation>
    <scope>NUCLEOTIDE SEQUENCE</scope>
    <source>
        <strain evidence="2">DSM 103493</strain>
    </source>
</reference>
<accession>A0A9X1TJ91</accession>
<sequence length="102" mass="10338">MDLKAGTGLKSTVCATEIIVVRTPSSAVDLRCGGAPMVTAADTAIQGQELNPAHRDGTLLGKRYADAASGLEVLCTKGGEGSLSVGDSPLVRKDAKPLPSSD</sequence>
<proteinExistence type="predicted"/>
<keyword evidence="3" id="KW-1185">Reference proteome</keyword>
<dbReference type="RefSeq" id="WP_234760624.1">
    <property type="nucleotide sequence ID" value="NZ_JAKEIP010000004.1"/>
</dbReference>
<evidence type="ECO:0000256" key="1">
    <source>
        <dbReference type="SAM" id="MobiDB-lite"/>
    </source>
</evidence>
<organism evidence="2 3">
    <name type="scientific">Streptomyces muensis</name>
    <dbReference type="NCBI Taxonomy" id="1077944"/>
    <lineage>
        <taxon>Bacteria</taxon>
        <taxon>Bacillati</taxon>
        <taxon>Actinomycetota</taxon>
        <taxon>Actinomycetes</taxon>
        <taxon>Kitasatosporales</taxon>
        <taxon>Streptomycetaceae</taxon>
        <taxon>Streptomyces</taxon>
    </lineage>
</organism>